<evidence type="ECO:0000259" key="6">
    <source>
        <dbReference type="Pfam" id="PF08281"/>
    </source>
</evidence>
<proteinExistence type="inferred from homology"/>
<comment type="similarity">
    <text evidence="1">Belongs to the sigma-70 factor family. ECF subfamily.</text>
</comment>
<evidence type="ECO:0000259" key="5">
    <source>
        <dbReference type="Pfam" id="PF04542"/>
    </source>
</evidence>
<evidence type="ECO:0000256" key="4">
    <source>
        <dbReference type="ARBA" id="ARBA00023163"/>
    </source>
</evidence>
<feature type="domain" description="RNA polymerase sigma-70 region 2" evidence="5">
    <location>
        <begin position="32"/>
        <end position="92"/>
    </location>
</feature>
<accession>A0ABS9KSN2</accession>
<feature type="domain" description="RNA polymerase sigma factor 70 region 4 type 2" evidence="6">
    <location>
        <begin position="123"/>
        <end position="173"/>
    </location>
</feature>
<dbReference type="InterPro" id="IPR014327">
    <property type="entry name" value="RNA_pol_sigma70_bacteroid"/>
</dbReference>
<dbReference type="NCBIfam" id="TIGR02937">
    <property type="entry name" value="sigma70-ECF"/>
    <property type="match status" value="1"/>
</dbReference>
<keyword evidence="2" id="KW-0805">Transcription regulation</keyword>
<dbReference type="CDD" id="cd06171">
    <property type="entry name" value="Sigma70_r4"/>
    <property type="match status" value="1"/>
</dbReference>
<evidence type="ECO:0000256" key="2">
    <source>
        <dbReference type="ARBA" id="ARBA00023015"/>
    </source>
</evidence>
<dbReference type="Pfam" id="PF08281">
    <property type="entry name" value="Sigma70_r4_2"/>
    <property type="match status" value="1"/>
</dbReference>
<name>A0ABS9KSN2_9BACT</name>
<dbReference type="Proteomes" id="UP001165367">
    <property type="component" value="Unassembled WGS sequence"/>
</dbReference>
<evidence type="ECO:0000313" key="7">
    <source>
        <dbReference type="EMBL" id="MCG2615329.1"/>
    </source>
</evidence>
<dbReference type="PANTHER" id="PTHR43133:SF46">
    <property type="entry name" value="RNA POLYMERASE SIGMA-70 FACTOR ECF SUBFAMILY"/>
    <property type="match status" value="1"/>
</dbReference>
<sequence>MTNDCQYNVHDVLDRIARDDEKAFVALVSWFTPKVYGHILTYVKNSPRAEELTQDIFIKIWNNRHQLPQIENFQAYLFTMVRNITISAFRQKMVSWEEAPKDELESTALTPAGELEYRQLSDLLMKGIDRLPQRRKQVFCMSRLEGKSHEEIARTLNVSKSAVNQHIVEALLFLRAYLGNRMITATGCLLLFMNAAK</sequence>
<keyword evidence="8" id="KW-1185">Reference proteome</keyword>
<keyword evidence="4" id="KW-0804">Transcription</keyword>
<comment type="caution">
    <text evidence="7">The sequence shown here is derived from an EMBL/GenBank/DDBJ whole genome shotgun (WGS) entry which is preliminary data.</text>
</comment>
<dbReference type="InterPro" id="IPR013249">
    <property type="entry name" value="RNA_pol_sigma70_r4_t2"/>
</dbReference>
<dbReference type="InterPro" id="IPR039425">
    <property type="entry name" value="RNA_pol_sigma-70-like"/>
</dbReference>
<evidence type="ECO:0000256" key="3">
    <source>
        <dbReference type="ARBA" id="ARBA00023082"/>
    </source>
</evidence>
<keyword evidence="3" id="KW-0731">Sigma factor</keyword>
<gene>
    <name evidence="7" type="ORF">LZZ85_13600</name>
</gene>
<dbReference type="Pfam" id="PF04542">
    <property type="entry name" value="Sigma70_r2"/>
    <property type="match status" value="1"/>
</dbReference>
<organism evidence="7 8">
    <name type="scientific">Terrimonas ginsenosidimutans</name>
    <dbReference type="NCBI Taxonomy" id="2908004"/>
    <lineage>
        <taxon>Bacteria</taxon>
        <taxon>Pseudomonadati</taxon>
        <taxon>Bacteroidota</taxon>
        <taxon>Chitinophagia</taxon>
        <taxon>Chitinophagales</taxon>
        <taxon>Chitinophagaceae</taxon>
        <taxon>Terrimonas</taxon>
    </lineage>
</organism>
<dbReference type="Gene3D" id="1.10.10.10">
    <property type="entry name" value="Winged helix-like DNA-binding domain superfamily/Winged helix DNA-binding domain"/>
    <property type="match status" value="1"/>
</dbReference>
<dbReference type="Gene3D" id="1.10.1740.10">
    <property type="match status" value="1"/>
</dbReference>
<dbReference type="InterPro" id="IPR014284">
    <property type="entry name" value="RNA_pol_sigma-70_dom"/>
</dbReference>
<dbReference type="NCBIfam" id="TIGR02985">
    <property type="entry name" value="Sig70_bacteroi1"/>
    <property type="match status" value="1"/>
</dbReference>
<dbReference type="RefSeq" id="WP_237872589.1">
    <property type="nucleotide sequence ID" value="NZ_JAKLTR010000008.1"/>
</dbReference>
<dbReference type="InterPro" id="IPR007627">
    <property type="entry name" value="RNA_pol_sigma70_r2"/>
</dbReference>
<dbReference type="EMBL" id="JAKLTR010000008">
    <property type="protein sequence ID" value="MCG2615329.1"/>
    <property type="molecule type" value="Genomic_DNA"/>
</dbReference>
<evidence type="ECO:0000313" key="8">
    <source>
        <dbReference type="Proteomes" id="UP001165367"/>
    </source>
</evidence>
<dbReference type="PANTHER" id="PTHR43133">
    <property type="entry name" value="RNA POLYMERASE ECF-TYPE SIGMA FACTO"/>
    <property type="match status" value="1"/>
</dbReference>
<dbReference type="InterPro" id="IPR013324">
    <property type="entry name" value="RNA_pol_sigma_r3/r4-like"/>
</dbReference>
<dbReference type="SUPFAM" id="SSF88659">
    <property type="entry name" value="Sigma3 and sigma4 domains of RNA polymerase sigma factors"/>
    <property type="match status" value="1"/>
</dbReference>
<protein>
    <submittedName>
        <fullName evidence="7">RNA polymerase sigma-70 factor</fullName>
    </submittedName>
</protein>
<evidence type="ECO:0000256" key="1">
    <source>
        <dbReference type="ARBA" id="ARBA00010641"/>
    </source>
</evidence>
<dbReference type="SUPFAM" id="SSF88946">
    <property type="entry name" value="Sigma2 domain of RNA polymerase sigma factors"/>
    <property type="match status" value="1"/>
</dbReference>
<dbReference type="InterPro" id="IPR036388">
    <property type="entry name" value="WH-like_DNA-bd_sf"/>
</dbReference>
<dbReference type="InterPro" id="IPR013325">
    <property type="entry name" value="RNA_pol_sigma_r2"/>
</dbReference>
<reference evidence="7" key="1">
    <citation type="submission" date="2022-01" db="EMBL/GenBank/DDBJ databases">
        <authorList>
            <person name="Jo J.-H."/>
            <person name="Im W.-T."/>
        </authorList>
    </citation>
    <scope>NUCLEOTIDE SEQUENCE</scope>
    <source>
        <strain evidence="7">NA20</strain>
    </source>
</reference>